<feature type="compositionally biased region" description="Basic and acidic residues" evidence="1">
    <location>
        <begin position="1"/>
        <end position="16"/>
    </location>
</feature>
<gene>
    <name evidence="2" type="ORF">KDW_52500</name>
</gene>
<organism evidence="2 3">
    <name type="scientific">Dictyobacter vulcani</name>
    <dbReference type="NCBI Taxonomy" id="2607529"/>
    <lineage>
        <taxon>Bacteria</taxon>
        <taxon>Bacillati</taxon>
        <taxon>Chloroflexota</taxon>
        <taxon>Ktedonobacteria</taxon>
        <taxon>Ktedonobacterales</taxon>
        <taxon>Dictyobacteraceae</taxon>
        <taxon>Dictyobacter</taxon>
    </lineage>
</organism>
<dbReference type="EMBL" id="BKZW01000003">
    <property type="protein sequence ID" value="GER91088.1"/>
    <property type="molecule type" value="Genomic_DNA"/>
</dbReference>
<dbReference type="Proteomes" id="UP000326912">
    <property type="component" value="Unassembled WGS sequence"/>
</dbReference>
<name>A0A5J4KN44_9CHLR</name>
<accession>A0A5J4KN44</accession>
<protein>
    <submittedName>
        <fullName evidence="2">Uncharacterized protein</fullName>
    </submittedName>
</protein>
<sequence length="53" mass="5723">MSKELKLVQGKGKRDGQTTPFIFPHISTAAAVSNCLSVRKFSKSGKCQAARGR</sequence>
<proteinExistence type="predicted"/>
<comment type="caution">
    <text evidence="2">The sequence shown here is derived from an EMBL/GenBank/DDBJ whole genome shotgun (WGS) entry which is preliminary data.</text>
</comment>
<dbReference type="AlphaFoldDB" id="A0A5J4KN44"/>
<reference evidence="2 3" key="1">
    <citation type="submission" date="2019-10" db="EMBL/GenBank/DDBJ databases">
        <title>Dictyobacter vulcani sp. nov., within the class Ktedonobacteria, isolated from soil of volcanic Mt. Zao.</title>
        <authorList>
            <person name="Zheng Y."/>
            <person name="Wang C.M."/>
            <person name="Sakai Y."/>
            <person name="Abe K."/>
            <person name="Yokota A."/>
            <person name="Yabe S."/>
        </authorList>
    </citation>
    <scope>NUCLEOTIDE SEQUENCE [LARGE SCALE GENOMIC DNA]</scope>
    <source>
        <strain evidence="2 3">W12</strain>
    </source>
</reference>
<feature type="region of interest" description="Disordered" evidence="1">
    <location>
        <begin position="1"/>
        <end position="20"/>
    </location>
</feature>
<evidence type="ECO:0000256" key="1">
    <source>
        <dbReference type="SAM" id="MobiDB-lite"/>
    </source>
</evidence>
<evidence type="ECO:0000313" key="3">
    <source>
        <dbReference type="Proteomes" id="UP000326912"/>
    </source>
</evidence>
<evidence type="ECO:0000313" key="2">
    <source>
        <dbReference type="EMBL" id="GER91088.1"/>
    </source>
</evidence>
<keyword evidence="3" id="KW-1185">Reference proteome</keyword>